<feature type="domain" description="HTH luxR-type" evidence="4">
    <location>
        <begin position="225"/>
        <end position="285"/>
    </location>
</feature>
<sequence length="285" mass="31516">MNEDQVPTNRTHDVADLLADHFPGHTMQRMRTPDGKYRYIYVSSGIQNSFGLNPDELMKADAVDHGWIHPDERAQFVEALELSAHDLTPLDIEVRVEAPDGAYRWVRSLGQPRREDDGTVIWDGVALDITDRREALDALERALSEARRSEVAEGRLNYIAAQDLAAPLSALRSAITALTIVDTENRADVEACISDVSDRFGTFEKALLATRGLVLSGKSQPTSGASEIDPKLTKRQREILVMIRKGASNLEIADQLGISEGTVKLHVSAILKRLGVRNRTEAARL</sequence>
<dbReference type="InterPro" id="IPR035965">
    <property type="entry name" value="PAS-like_dom_sf"/>
</dbReference>
<proteinExistence type="predicted"/>
<dbReference type="RefSeq" id="WP_263846284.1">
    <property type="nucleotide sequence ID" value="NZ_JALIEB010000027.1"/>
</dbReference>
<dbReference type="SMART" id="SM00086">
    <property type="entry name" value="PAC"/>
    <property type="match status" value="1"/>
</dbReference>
<keyword evidence="3" id="KW-0804">Transcription</keyword>
<dbReference type="PROSITE" id="PS00622">
    <property type="entry name" value="HTH_LUXR_1"/>
    <property type="match status" value="1"/>
</dbReference>
<keyword evidence="1" id="KW-0805">Transcription regulation</keyword>
<evidence type="ECO:0000259" key="5">
    <source>
        <dbReference type="PROSITE" id="PS50113"/>
    </source>
</evidence>
<feature type="domain" description="PAC" evidence="5">
    <location>
        <begin position="90"/>
        <end position="141"/>
    </location>
</feature>
<dbReference type="SUPFAM" id="SSF55785">
    <property type="entry name" value="PYP-like sensor domain (PAS domain)"/>
    <property type="match status" value="1"/>
</dbReference>
<evidence type="ECO:0000313" key="6">
    <source>
        <dbReference type="EMBL" id="MCV3274079.1"/>
    </source>
</evidence>
<organism evidence="6 7">
    <name type="scientific">Roseobacter sinensis</name>
    <dbReference type="NCBI Taxonomy" id="2931391"/>
    <lineage>
        <taxon>Bacteria</taxon>
        <taxon>Pseudomonadati</taxon>
        <taxon>Pseudomonadota</taxon>
        <taxon>Alphaproteobacteria</taxon>
        <taxon>Rhodobacterales</taxon>
        <taxon>Roseobacteraceae</taxon>
        <taxon>Roseobacter</taxon>
    </lineage>
</organism>
<evidence type="ECO:0000313" key="7">
    <source>
        <dbReference type="Proteomes" id="UP001208690"/>
    </source>
</evidence>
<dbReference type="Gene3D" id="1.10.10.10">
    <property type="entry name" value="Winged helix-like DNA-binding domain superfamily/Winged helix DNA-binding domain"/>
    <property type="match status" value="1"/>
</dbReference>
<dbReference type="Pfam" id="PF08447">
    <property type="entry name" value="PAS_3"/>
    <property type="match status" value="1"/>
</dbReference>
<keyword evidence="7" id="KW-1185">Reference proteome</keyword>
<reference evidence="6 7" key="1">
    <citation type="submission" date="2022-04" db="EMBL/GenBank/DDBJ databases">
        <title>Roseobacter sp. WL0113 is a bacterium isolated from neritic sediment.</title>
        <authorList>
            <person name="Wang L."/>
            <person name="He W."/>
            <person name="Zhang D.-F."/>
        </authorList>
    </citation>
    <scope>NUCLEOTIDE SEQUENCE [LARGE SCALE GENOMIC DNA]</scope>
    <source>
        <strain evidence="6 7">WL0113</strain>
    </source>
</reference>
<dbReference type="InterPro" id="IPR000792">
    <property type="entry name" value="Tscrpt_reg_LuxR_C"/>
</dbReference>
<evidence type="ECO:0000256" key="2">
    <source>
        <dbReference type="ARBA" id="ARBA00023125"/>
    </source>
</evidence>
<gene>
    <name evidence="6" type="ORF">MUB52_21810</name>
</gene>
<keyword evidence="2" id="KW-0238">DNA-binding</keyword>
<protein>
    <submittedName>
        <fullName evidence="6">LuxR C-terminal-related transcriptional regulator</fullName>
    </submittedName>
</protein>
<dbReference type="SMART" id="SM00421">
    <property type="entry name" value="HTH_LUXR"/>
    <property type="match status" value="1"/>
</dbReference>
<dbReference type="CDD" id="cd06170">
    <property type="entry name" value="LuxR_C_like"/>
    <property type="match status" value="1"/>
</dbReference>
<dbReference type="InterPro" id="IPR000014">
    <property type="entry name" value="PAS"/>
</dbReference>
<name>A0ABT3BLP8_9RHOB</name>
<dbReference type="Gene3D" id="3.30.450.20">
    <property type="entry name" value="PAS domain"/>
    <property type="match status" value="1"/>
</dbReference>
<dbReference type="CDD" id="cd00130">
    <property type="entry name" value="PAS"/>
    <property type="match status" value="1"/>
</dbReference>
<evidence type="ECO:0000256" key="1">
    <source>
        <dbReference type="ARBA" id="ARBA00023015"/>
    </source>
</evidence>
<evidence type="ECO:0000256" key="3">
    <source>
        <dbReference type="ARBA" id="ARBA00023163"/>
    </source>
</evidence>
<dbReference type="InterPro" id="IPR013655">
    <property type="entry name" value="PAS_fold_3"/>
</dbReference>
<dbReference type="InterPro" id="IPR036388">
    <property type="entry name" value="WH-like_DNA-bd_sf"/>
</dbReference>
<comment type="caution">
    <text evidence="6">The sequence shown here is derived from an EMBL/GenBank/DDBJ whole genome shotgun (WGS) entry which is preliminary data.</text>
</comment>
<accession>A0ABT3BLP8</accession>
<dbReference type="PANTHER" id="PTHR44688">
    <property type="entry name" value="DNA-BINDING TRANSCRIPTIONAL ACTIVATOR DEVR_DOSR"/>
    <property type="match status" value="1"/>
</dbReference>
<dbReference type="PRINTS" id="PR00038">
    <property type="entry name" value="HTHLUXR"/>
</dbReference>
<evidence type="ECO:0000259" key="4">
    <source>
        <dbReference type="PROSITE" id="PS50043"/>
    </source>
</evidence>
<dbReference type="Pfam" id="PF00196">
    <property type="entry name" value="GerE"/>
    <property type="match status" value="1"/>
</dbReference>
<dbReference type="PROSITE" id="PS50113">
    <property type="entry name" value="PAC"/>
    <property type="match status" value="1"/>
</dbReference>
<dbReference type="InterPro" id="IPR000700">
    <property type="entry name" value="PAS-assoc_C"/>
</dbReference>
<dbReference type="PROSITE" id="PS50043">
    <property type="entry name" value="HTH_LUXR_2"/>
    <property type="match status" value="1"/>
</dbReference>
<dbReference type="SUPFAM" id="SSF46894">
    <property type="entry name" value="C-terminal effector domain of the bipartite response regulators"/>
    <property type="match status" value="1"/>
</dbReference>
<dbReference type="InterPro" id="IPR016032">
    <property type="entry name" value="Sig_transdc_resp-reg_C-effctor"/>
</dbReference>
<dbReference type="PANTHER" id="PTHR44688:SF16">
    <property type="entry name" value="DNA-BINDING TRANSCRIPTIONAL ACTIVATOR DEVR_DOSR"/>
    <property type="match status" value="1"/>
</dbReference>
<dbReference type="NCBIfam" id="TIGR00229">
    <property type="entry name" value="sensory_box"/>
    <property type="match status" value="1"/>
</dbReference>
<dbReference type="Proteomes" id="UP001208690">
    <property type="component" value="Unassembled WGS sequence"/>
</dbReference>
<dbReference type="InterPro" id="IPR001610">
    <property type="entry name" value="PAC"/>
</dbReference>
<dbReference type="EMBL" id="JALIEB010000027">
    <property type="protein sequence ID" value="MCV3274079.1"/>
    <property type="molecule type" value="Genomic_DNA"/>
</dbReference>